<dbReference type="AlphaFoldDB" id="A0A9P3H3I7"/>
<evidence type="ECO:0008006" key="3">
    <source>
        <dbReference type="Google" id="ProtNLM"/>
    </source>
</evidence>
<reference evidence="1" key="1">
    <citation type="submission" date="2021-11" db="EMBL/GenBank/DDBJ databases">
        <authorList>
            <person name="Herlambang A."/>
            <person name="Guo Y."/>
            <person name="Takashima Y."/>
            <person name="Nishizawa T."/>
        </authorList>
    </citation>
    <scope>NUCLEOTIDE SEQUENCE</scope>
    <source>
        <strain evidence="1">E1425</strain>
    </source>
</reference>
<sequence length="489" mass="56735">MLHALRQHQTLSTLLLDFPHGLDWPGVRAALHSLPDTIERLAINGSSQWALLHAAQPLEALVRIEPYLRLRQLHFGKEFGKIQLLTGLLPFLQLCPRLQEFRLDLTRLSPSLEKIIADKLLEYCPDINNLDLRFWETNEQMRLIQGYAFKTLRVCDFILRDPASIGRVPPRGPSTTFRPSDDRPRTIPFLALSKDTLEVLELESTHCWIPYHDLDLVLNQFPNLKELTMDLFDFRPQDRGHQHPTTGSMATKIEKLTLVIHEHPTAQQNQDAIDFCSMVLLPPLLEEEVEDDGEDYDRRDEWSFRDLFGVLELDVPPTTRQSSVTLAGDILRLYDRLALFKHLQDVQLIWYIYRALDAVWDFDGNLDVRGPLQIELERQGLSRAALQKMNLKWTEYPAHDEDKAQEVDAKLKAQGFVLTDMEAGPRRNRVYGEHVRALRRSMTRVTKSADTEHESDDDGGETEIACRLYKSRNRRRTELARRFRSQHLK</sequence>
<evidence type="ECO:0000313" key="2">
    <source>
        <dbReference type="Proteomes" id="UP000827284"/>
    </source>
</evidence>
<protein>
    <recommendedName>
        <fullName evidence="3">F-box domain-containing protein</fullName>
    </recommendedName>
</protein>
<proteinExistence type="predicted"/>
<gene>
    <name evidence="1" type="ORF">EMPS_01769</name>
</gene>
<dbReference type="Proteomes" id="UP000827284">
    <property type="component" value="Unassembled WGS sequence"/>
</dbReference>
<evidence type="ECO:0000313" key="1">
    <source>
        <dbReference type="EMBL" id="GJJ69423.1"/>
    </source>
</evidence>
<comment type="caution">
    <text evidence="1">The sequence shown here is derived from an EMBL/GenBank/DDBJ whole genome shotgun (WGS) entry which is preliminary data.</text>
</comment>
<accession>A0A9P3H3I7</accession>
<organism evidence="1 2">
    <name type="scientific">Entomortierella parvispora</name>
    <dbReference type="NCBI Taxonomy" id="205924"/>
    <lineage>
        <taxon>Eukaryota</taxon>
        <taxon>Fungi</taxon>
        <taxon>Fungi incertae sedis</taxon>
        <taxon>Mucoromycota</taxon>
        <taxon>Mortierellomycotina</taxon>
        <taxon>Mortierellomycetes</taxon>
        <taxon>Mortierellales</taxon>
        <taxon>Mortierellaceae</taxon>
        <taxon>Entomortierella</taxon>
    </lineage>
</organism>
<dbReference type="EMBL" id="BQFW01000002">
    <property type="protein sequence ID" value="GJJ69423.1"/>
    <property type="molecule type" value="Genomic_DNA"/>
</dbReference>
<name>A0A9P3H3I7_9FUNG</name>
<keyword evidence="2" id="KW-1185">Reference proteome</keyword>
<reference evidence="1" key="2">
    <citation type="journal article" date="2022" name="Microbiol. Resour. Announc.">
        <title>Whole-Genome Sequence of Entomortierella parvispora E1425, a Mucoromycotan Fungus Associated with Burkholderiaceae-Related Endosymbiotic Bacteria.</title>
        <authorList>
            <person name="Herlambang A."/>
            <person name="Guo Y."/>
            <person name="Takashima Y."/>
            <person name="Narisawa K."/>
            <person name="Ohta H."/>
            <person name="Nishizawa T."/>
        </authorList>
    </citation>
    <scope>NUCLEOTIDE SEQUENCE</scope>
    <source>
        <strain evidence="1">E1425</strain>
    </source>
</reference>
<dbReference type="OrthoDB" id="10643217at2759"/>